<keyword evidence="1" id="KW-1133">Transmembrane helix</keyword>
<keyword evidence="1" id="KW-0472">Membrane</keyword>
<evidence type="ECO:0000313" key="3">
    <source>
        <dbReference type="RefSeq" id="XP_030981544.1"/>
    </source>
</evidence>
<reference evidence="3" key="3">
    <citation type="submission" date="2025-08" db="UniProtKB">
        <authorList>
            <consortium name="RefSeq"/>
        </authorList>
    </citation>
    <scope>IDENTIFICATION</scope>
    <source>
        <strain evidence="3">NI907</strain>
    </source>
</reference>
<dbReference type="Proteomes" id="UP000515153">
    <property type="component" value="Unplaced"/>
</dbReference>
<organism evidence="2 3">
    <name type="scientific">Pyricularia grisea</name>
    <name type="common">Crabgrass-specific blast fungus</name>
    <name type="synonym">Magnaporthe grisea</name>
    <dbReference type="NCBI Taxonomy" id="148305"/>
    <lineage>
        <taxon>Eukaryota</taxon>
        <taxon>Fungi</taxon>
        <taxon>Dikarya</taxon>
        <taxon>Ascomycota</taxon>
        <taxon>Pezizomycotina</taxon>
        <taxon>Sordariomycetes</taxon>
        <taxon>Sordariomycetidae</taxon>
        <taxon>Magnaporthales</taxon>
        <taxon>Pyriculariaceae</taxon>
        <taxon>Pyricularia</taxon>
    </lineage>
</organism>
<evidence type="ECO:0000256" key="1">
    <source>
        <dbReference type="SAM" id="Phobius"/>
    </source>
</evidence>
<accession>A0A6P8B3F2</accession>
<name>A0A6P8B3F2_PYRGI</name>
<feature type="transmembrane region" description="Helical" evidence="1">
    <location>
        <begin position="50"/>
        <end position="72"/>
    </location>
</feature>
<reference evidence="3" key="1">
    <citation type="journal article" date="2019" name="Mol. Biol. Evol.">
        <title>Blast fungal genomes show frequent chromosomal changes, gene gains and losses, and effector gene turnover.</title>
        <authorList>
            <person name="Gomez Luciano L.B."/>
            <person name="Jason Tsai I."/>
            <person name="Chuma I."/>
            <person name="Tosa Y."/>
            <person name="Chen Y.H."/>
            <person name="Li J.Y."/>
            <person name="Li M.Y."/>
            <person name="Jade Lu M.Y."/>
            <person name="Nakayashiki H."/>
            <person name="Li W.H."/>
        </authorList>
    </citation>
    <scope>NUCLEOTIDE SEQUENCE</scope>
    <source>
        <strain evidence="3">NI907</strain>
    </source>
</reference>
<proteinExistence type="predicted"/>
<dbReference type="KEGG" id="pgri:PgNI_06754"/>
<protein>
    <submittedName>
        <fullName evidence="3">Uncharacterized protein</fullName>
    </submittedName>
</protein>
<keyword evidence="2" id="KW-1185">Reference proteome</keyword>
<dbReference type="PANTHER" id="PTHR35896">
    <property type="entry name" value="IG-LIKE DOMAIN-CONTAINING PROTEIN"/>
    <property type="match status" value="1"/>
</dbReference>
<gene>
    <name evidence="3" type="ORF">PgNI_06754</name>
</gene>
<dbReference type="GeneID" id="41961683"/>
<keyword evidence="1" id="KW-0812">Transmembrane</keyword>
<dbReference type="RefSeq" id="XP_030981544.1">
    <property type="nucleotide sequence ID" value="XM_031126774.1"/>
</dbReference>
<dbReference type="AlphaFoldDB" id="A0A6P8B3F2"/>
<reference evidence="3" key="2">
    <citation type="submission" date="2019-10" db="EMBL/GenBank/DDBJ databases">
        <authorList>
            <consortium name="NCBI Genome Project"/>
        </authorList>
    </citation>
    <scope>NUCLEOTIDE SEQUENCE</scope>
    <source>
        <strain evidence="3">NI907</strain>
    </source>
</reference>
<dbReference type="InterPro" id="IPR053008">
    <property type="entry name" value="Phomopsin_biosynth_assoc"/>
</dbReference>
<sequence length="430" mass="47960">MDSPDFSERKHFLPMNSPGVEAAYCDRNVSAQGRGPVSRIKGCLTQRVQYSLWLVLLYQLSFLTTVILLMQFTAKPGHHDSLVFKVREYDFSGYQCAPLGAPPEVARRRGCELDTFALHWYPRERLEDPDTRELMRNFTDMGWPRYYDREAKKKIDVFDPAESQAWVTKKEHYWHCGYTTILSHLWITKGFDPPVTYAHTIHCVTMLLNLIEKNPPPDLYEVAANIKTPPDPEHWPLGRHVFRLVLPFITACGELEVKQAVKNILLAREIPVDEHVGAVGAVGVARSPTVHGPVQGDGTVEFLPDEGAVRHVLMPGYPSAGELTVNGNVLGYHGLGRGRQVGPRELPVLRVPVIAQLLIVALGRNPCEVVQLELAAQGPCLFRSVAARIEDGCRRLDGGGIVAPGRAWRFSLGDSTNAKDAHGQPKDLQE</sequence>
<evidence type="ECO:0000313" key="2">
    <source>
        <dbReference type="Proteomes" id="UP000515153"/>
    </source>
</evidence>
<dbReference type="PANTHER" id="PTHR35896:SF3">
    <property type="entry name" value="MAJOR FACILITATOR SUPERFAMILY TRANSPORTER"/>
    <property type="match status" value="1"/>
</dbReference>